<keyword evidence="2" id="KW-0812">Transmembrane</keyword>
<feature type="transmembrane region" description="Helical" evidence="2">
    <location>
        <begin position="237"/>
        <end position="259"/>
    </location>
</feature>
<feature type="transmembrane region" description="Helical" evidence="2">
    <location>
        <begin position="306"/>
        <end position="327"/>
    </location>
</feature>
<gene>
    <name evidence="3" type="ORF">GCM10009823_01610</name>
</gene>
<feature type="transmembrane region" description="Helical" evidence="2">
    <location>
        <begin position="76"/>
        <end position="94"/>
    </location>
</feature>
<feature type="transmembrane region" description="Helical" evidence="2">
    <location>
        <begin position="52"/>
        <end position="70"/>
    </location>
</feature>
<feature type="compositionally biased region" description="Basic residues" evidence="1">
    <location>
        <begin position="178"/>
        <end position="187"/>
    </location>
</feature>
<dbReference type="EMBL" id="BAAAPZ010000001">
    <property type="protein sequence ID" value="GAA2087277.1"/>
    <property type="molecule type" value="Genomic_DNA"/>
</dbReference>
<dbReference type="RefSeq" id="WP_344334417.1">
    <property type="nucleotide sequence ID" value="NZ_BAAAPZ010000001.1"/>
</dbReference>
<feature type="transmembrane region" description="Helical" evidence="2">
    <location>
        <begin position="271"/>
        <end position="294"/>
    </location>
</feature>
<feature type="transmembrane region" description="Helical" evidence="2">
    <location>
        <begin position="333"/>
        <end position="352"/>
    </location>
</feature>
<keyword evidence="4" id="KW-1185">Reference proteome</keyword>
<organism evidence="3 4">
    <name type="scientific">Brevibacterium salitolerans</name>
    <dbReference type="NCBI Taxonomy" id="1403566"/>
    <lineage>
        <taxon>Bacteria</taxon>
        <taxon>Bacillati</taxon>
        <taxon>Actinomycetota</taxon>
        <taxon>Actinomycetes</taxon>
        <taxon>Micrococcales</taxon>
        <taxon>Brevibacteriaceae</taxon>
        <taxon>Brevibacterium</taxon>
    </lineage>
</organism>
<feature type="transmembrane region" description="Helical" evidence="2">
    <location>
        <begin position="395"/>
        <end position="420"/>
    </location>
</feature>
<keyword evidence="2" id="KW-1133">Transmembrane helix</keyword>
<feature type="compositionally biased region" description="Basic and acidic residues" evidence="1">
    <location>
        <begin position="188"/>
        <end position="201"/>
    </location>
</feature>
<feature type="transmembrane region" description="Helical" evidence="2">
    <location>
        <begin position="119"/>
        <end position="144"/>
    </location>
</feature>
<feature type="transmembrane region" description="Helical" evidence="2">
    <location>
        <begin position="24"/>
        <end position="45"/>
    </location>
</feature>
<comment type="caution">
    <text evidence="3">The sequence shown here is derived from an EMBL/GenBank/DDBJ whole genome shotgun (WGS) entry which is preliminary data.</text>
</comment>
<dbReference type="Pfam" id="PF19877">
    <property type="entry name" value="DUF6350"/>
    <property type="match status" value="1"/>
</dbReference>
<reference evidence="4" key="1">
    <citation type="journal article" date="2019" name="Int. J. Syst. Evol. Microbiol.">
        <title>The Global Catalogue of Microorganisms (GCM) 10K type strain sequencing project: providing services to taxonomists for standard genome sequencing and annotation.</title>
        <authorList>
            <consortium name="The Broad Institute Genomics Platform"/>
            <consortium name="The Broad Institute Genome Sequencing Center for Infectious Disease"/>
            <person name="Wu L."/>
            <person name="Ma J."/>
        </authorList>
    </citation>
    <scope>NUCLEOTIDE SEQUENCE [LARGE SCALE GENOMIC DNA]</scope>
    <source>
        <strain evidence="4">JCM 15900</strain>
    </source>
</reference>
<feature type="transmembrane region" description="Helical" evidence="2">
    <location>
        <begin position="364"/>
        <end position="383"/>
    </location>
</feature>
<feature type="region of interest" description="Disordered" evidence="1">
    <location>
        <begin position="178"/>
        <end position="201"/>
    </location>
</feature>
<accession>A0ABP5HUM3</accession>
<proteinExistence type="predicted"/>
<evidence type="ECO:0008006" key="5">
    <source>
        <dbReference type="Google" id="ProtNLM"/>
    </source>
</evidence>
<sequence length="430" mass="44213">MSPAPEPSPSLSRHPVTIGALESLRAFVVTACVALIVATAAWFVALAQQQPLSVVPVWAGTLVGTAAGWATEAPPALPPTLLTVGLVVLLGQAFGRTRRALAVNADLARAGRLPASPHAFLWGISTVVGASVVWVAVSGLLVGACAAGPLGTARFLTVLLCAGLLAFLRPARSRRERRAERRARRAARREQPPGRVRRDPGAEAAWAHRLTGWAEPRVGEDWAAAALRGLRLTGRTWVAFGILALLLVGTGLVLGRTAVGTALDAYSDPAAAAVGLTLVQLAFAPTIGLLALSWASGAGIWMSSTVLASPSAGFEGPVPAVPVLALVPADPPAWCGFLVVAPVLAAVLAAAARREWTDGLDWRTLVVHTALMCVSAGAGALFSRGGIGPEGLEQFGAPVLLMTALLTACAAVGAAAVWGLRLLAERRGEE</sequence>
<keyword evidence="2" id="KW-0472">Membrane</keyword>
<protein>
    <recommendedName>
        <fullName evidence="5">Integral membrane protein</fullName>
    </recommendedName>
</protein>
<feature type="transmembrane region" description="Helical" evidence="2">
    <location>
        <begin position="150"/>
        <end position="168"/>
    </location>
</feature>
<evidence type="ECO:0000313" key="3">
    <source>
        <dbReference type="EMBL" id="GAA2087277.1"/>
    </source>
</evidence>
<evidence type="ECO:0000256" key="1">
    <source>
        <dbReference type="SAM" id="MobiDB-lite"/>
    </source>
</evidence>
<name>A0ABP5HUM3_9MICO</name>
<dbReference type="Proteomes" id="UP001500984">
    <property type="component" value="Unassembled WGS sequence"/>
</dbReference>
<evidence type="ECO:0000256" key="2">
    <source>
        <dbReference type="SAM" id="Phobius"/>
    </source>
</evidence>
<dbReference type="InterPro" id="IPR045931">
    <property type="entry name" value="DUF6350"/>
</dbReference>
<evidence type="ECO:0000313" key="4">
    <source>
        <dbReference type="Proteomes" id="UP001500984"/>
    </source>
</evidence>